<feature type="region of interest" description="Disordered" evidence="12">
    <location>
        <begin position="93"/>
        <end position="115"/>
    </location>
</feature>
<dbReference type="Pfam" id="PF00787">
    <property type="entry name" value="PX"/>
    <property type="match status" value="1"/>
</dbReference>
<dbReference type="PANTHER" id="PTHR10555">
    <property type="entry name" value="SORTING NEXIN"/>
    <property type="match status" value="1"/>
</dbReference>
<dbReference type="GO" id="GO:0005829">
    <property type="term" value="C:cytosol"/>
    <property type="evidence" value="ECO:0007669"/>
    <property type="project" value="GOC"/>
</dbReference>
<evidence type="ECO:0000256" key="7">
    <source>
        <dbReference type="ARBA" id="ARBA00022553"/>
    </source>
</evidence>
<dbReference type="InterPro" id="IPR001683">
    <property type="entry name" value="PX_dom"/>
</dbReference>
<dbReference type="SMART" id="SM00312">
    <property type="entry name" value="PX"/>
    <property type="match status" value="1"/>
</dbReference>
<evidence type="ECO:0000256" key="11">
    <source>
        <dbReference type="SAM" id="Coils"/>
    </source>
</evidence>
<evidence type="ECO:0000256" key="12">
    <source>
        <dbReference type="SAM" id="MobiDB-lite"/>
    </source>
</evidence>
<feature type="compositionally biased region" description="Polar residues" evidence="12">
    <location>
        <begin position="93"/>
        <end position="111"/>
    </location>
</feature>
<proteinExistence type="inferred from homology"/>
<dbReference type="GO" id="GO:0034498">
    <property type="term" value="P:early endosome to Golgi transport"/>
    <property type="evidence" value="ECO:0007669"/>
    <property type="project" value="TreeGrafter"/>
</dbReference>
<keyword evidence="7" id="KW-0597">Phosphoprotein</keyword>
<evidence type="ECO:0000256" key="1">
    <source>
        <dbReference type="ARBA" id="ARBA00004287"/>
    </source>
</evidence>
<dbReference type="GO" id="GO:0035091">
    <property type="term" value="F:phosphatidylinositol binding"/>
    <property type="evidence" value="ECO:0007669"/>
    <property type="project" value="InterPro"/>
</dbReference>
<dbReference type="InterPro" id="IPR036871">
    <property type="entry name" value="PX_dom_sf"/>
</dbReference>
<evidence type="ECO:0000256" key="8">
    <source>
        <dbReference type="ARBA" id="ARBA00022927"/>
    </source>
</evidence>
<evidence type="ECO:0000256" key="9">
    <source>
        <dbReference type="ARBA" id="ARBA00023034"/>
    </source>
</evidence>
<keyword evidence="9" id="KW-0333">Golgi apparatus</keyword>
<dbReference type="PROSITE" id="PS50195">
    <property type="entry name" value="PX"/>
    <property type="match status" value="1"/>
</dbReference>
<dbReference type="Gene3D" id="1.20.1270.60">
    <property type="entry name" value="Arfaptin homology (AH) domain/BAR domain"/>
    <property type="match status" value="1"/>
</dbReference>
<dbReference type="GO" id="GO:0010008">
    <property type="term" value="C:endosome membrane"/>
    <property type="evidence" value="ECO:0007669"/>
    <property type="project" value="TreeGrafter"/>
</dbReference>
<dbReference type="Gene3D" id="3.30.1520.10">
    <property type="entry name" value="Phox-like domain"/>
    <property type="match status" value="1"/>
</dbReference>
<reference evidence="14" key="1">
    <citation type="submission" date="2014-05" db="EMBL/GenBank/DDBJ databases">
        <authorList>
            <person name="Chronopoulou M."/>
        </authorList>
    </citation>
    <scope>NUCLEOTIDE SEQUENCE</scope>
    <source>
        <tissue evidence="14">Whole organism</tissue>
    </source>
</reference>
<keyword evidence="10" id="KW-0472">Membrane</keyword>
<evidence type="ECO:0000256" key="3">
    <source>
        <dbReference type="ARBA" id="ARBA00004555"/>
    </source>
</evidence>
<feature type="coiled-coil region" evidence="11">
    <location>
        <begin position="414"/>
        <end position="455"/>
    </location>
</feature>
<dbReference type="OMA" id="LWETFLM"/>
<name>A0A0K2U341_LEPSM</name>
<dbReference type="Pfam" id="PF09325">
    <property type="entry name" value="Vps5"/>
    <property type="match status" value="1"/>
</dbReference>
<dbReference type="InterPro" id="IPR015404">
    <property type="entry name" value="Vps5_C"/>
</dbReference>
<dbReference type="OrthoDB" id="271164at2759"/>
<dbReference type="CDD" id="cd06859">
    <property type="entry name" value="PX_SNX1_2_like"/>
    <property type="match status" value="1"/>
</dbReference>
<keyword evidence="11" id="KW-0175">Coiled coil</keyword>
<keyword evidence="8" id="KW-0653">Protein transport</keyword>
<dbReference type="FunFam" id="1.20.1270.60:FF:000022">
    <property type="entry name" value="Sorting nexin 3 protein"/>
    <property type="match status" value="1"/>
</dbReference>
<dbReference type="EMBL" id="HACA01015114">
    <property type="protein sequence ID" value="CDW32475.1"/>
    <property type="molecule type" value="Transcribed_RNA"/>
</dbReference>
<dbReference type="InterPro" id="IPR027267">
    <property type="entry name" value="AH/BAR_dom_sf"/>
</dbReference>
<evidence type="ECO:0000256" key="2">
    <source>
        <dbReference type="ARBA" id="ARBA00004496"/>
    </source>
</evidence>
<dbReference type="GO" id="GO:0005794">
    <property type="term" value="C:Golgi apparatus"/>
    <property type="evidence" value="ECO:0007669"/>
    <property type="project" value="UniProtKB-SubCell"/>
</dbReference>
<feature type="region of interest" description="Disordered" evidence="12">
    <location>
        <begin position="1"/>
        <end position="31"/>
    </location>
</feature>
<dbReference type="FunFam" id="3.30.1520.10:FF:000016">
    <property type="entry name" value="Sorting nexin 2"/>
    <property type="match status" value="1"/>
</dbReference>
<sequence>MESLDQDGSGISSSGYGTDSILGRSDTLEDIDKNTIEISLDEDEEIKAVEESKDKIYDEKPAPPPLIPHIEEDEEEENPFADVHLNSHLQLSSTSMTPDNNILETKNNNGVKNGGEFEETKEFLEITVTDPQKMGDGMGSFMVYTVKTKTNISYFKKDIMIVNRRFSDFLGLHDKLNEKYLQNGRIIPPTPDKNMVGMAKIKLTKESDENIQEEFVERRRAALERYLNRTVRHPSLRTDPDLRDFLELEGNLPRSNQTSALSSKSVMKLINKVGDKVSNLTLKMDETDEWFVEKTQFIDALDIQLKKLHGITEALVEHRKSLANNTELLSDSLNKLAQVEENSKLSNAISKLSDVQYRVGRVHRGQSETDLYDLSELIKDYIGLVGAAKDSFSERVKAWQNWQQIANMLMKKRESKVKAEMQQKTERIEQLSREIAEYERQQEMAQENFDKISRLIKKEFDFFDNQRAIDFKKSILVYLEKMFRSQESIAEKWGNYLPHIQKIMED</sequence>
<accession>A0A0K2U341</accession>
<evidence type="ECO:0000256" key="5">
    <source>
        <dbReference type="ARBA" id="ARBA00022448"/>
    </source>
</evidence>
<feature type="domain" description="PX" evidence="13">
    <location>
        <begin position="122"/>
        <end position="253"/>
    </location>
</feature>
<keyword evidence="6" id="KW-0963">Cytoplasm</keyword>
<dbReference type="SUPFAM" id="SSF103657">
    <property type="entry name" value="BAR/IMD domain-like"/>
    <property type="match status" value="1"/>
</dbReference>
<dbReference type="GO" id="GO:0015031">
    <property type="term" value="P:protein transport"/>
    <property type="evidence" value="ECO:0007669"/>
    <property type="project" value="UniProtKB-KW"/>
</dbReference>
<evidence type="ECO:0000256" key="10">
    <source>
        <dbReference type="ARBA" id="ARBA00023136"/>
    </source>
</evidence>
<organism evidence="14">
    <name type="scientific">Lepeophtheirus salmonis</name>
    <name type="common">Salmon louse</name>
    <name type="synonym">Caligus salmonis</name>
    <dbReference type="NCBI Taxonomy" id="72036"/>
    <lineage>
        <taxon>Eukaryota</taxon>
        <taxon>Metazoa</taxon>
        <taxon>Ecdysozoa</taxon>
        <taxon>Arthropoda</taxon>
        <taxon>Crustacea</taxon>
        <taxon>Multicrustacea</taxon>
        <taxon>Hexanauplia</taxon>
        <taxon>Copepoda</taxon>
        <taxon>Siphonostomatoida</taxon>
        <taxon>Caligidae</taxon>
        <taxon>Lepeophtheirus</taxon>
    </lineage>
</organism>
<dbReference type="PANTHER" id="PTHR10555:SF170">
    <property type="entry name" value="FI18122P1"/>
    <property type="match status" value="1"/>
</dbReference>
<dbReference type="SUPFAM" id="SSF64268">
    <property type="entry name" value="PX domain"/>
    <property type="match status" value="1"/>
</dbReference>
<keyword evidence="5" id="KW-0813">Transport</keyword>
<dbReference type="AlphaFoldDB" id="A0A0K2U341"/>
<evidence type="ECO:0000313" key="14">
    <source>
        <dbReference type="EMBL" id="CDW32475.1"/>
    </source>
</evidence>
<dbReference type="GO" id="GO:0098796">
    <property type="term" value="C:membrane protein complex"/>
    <property type="evidence" value="ECO:0007669"/>
    <property type="project" value="UniProtKB-ARBA"/>
</dbReference>
<evidence type="ECO:0000259" key="13">
    <source>
        <dbReference type="PROSITE" id="PS50195"/>
    </source>
</evidence>
<evidence type="ECO:0000256" key="6">
    <source>
        <dbReference type="ARBA" id="ARBA00022490"/>
    </source>
</evidence>
<evidence type="ECO:0000256" key="4">
    <source>
        <dbReference type="ARBA" id="ARBA00010883"/>
    </source>
</evidence>
<comment type="subcellular location">
    <subcellularLocation>
        <location evidence="2">Cytoplasm</location>
    </subcellularLocation>
    <subcellularLocation>
        <location evidence="3">Golgi apparatus</location>
    </subcellularLocation>
    <subcellularLocation>
        <location evidence="1">Membrane</location>
        <topology evidence="1">Peripheral membrane protein</topology>
        <orientation evidence="1">Cytoplasmic side</orientation>
    </subcellularLocation>
</comment>
<comment type="similarity">
    <text evidence="4">Belongs to the sorting nexin family.</text>
</comment>
<protein>
    <recommendedName>
        <fullName evidence="13">PX domain-containing protein</fullName>
    </recommendedName>
</protein>